<dbReference type="Gene3D" id="1.10.630.10">
    <property type="entry name" value="Cytochrome P450"/>
    <property type="match status" value="1"/>
</dbReference>
<feature type="binding site" description="axial binding residue" evidence="9">
    <location>
        <position position="335"/>
    </location>
    <ligand>
        <name>heme</name>
        <dbReference type="ChEBI" id="CHEBI:30413"/>
    </ligand>
    <ligandPart>
        <name>Fe</name>
        <dbReference type="ChEBI" id="CHEBI:18248"/>
    </ligandPart>
</feature>
<evidence type="ECO:0000313" key="11">
    <source>
        <dbReference type="EMBL" id="KAK2030372.1"/>
    </source>
</evidence>
<dbReference type="InterPro" id="IPR017972">
    <property type="entry name" value="Cyt_P450_CS"/>
</dbReference>
<dbReference type="GO" id="GO:0005506">
    <property type="term" value="F:iron ion binding"/>
    <property type="evidence" value="ECO:0007669"/>
    <property type="project" value="InterPro"/>
</dbReference>
<dbReference type="InterPro" id="IPR036396">
    <property type="entry name" value="Cyt_P450_sf"/>
</dbReference>
<dbReference type="GO" id="GO:0016020">
    <property type="term" value="C:membrane"/>
    <property type="evidence" value="ECO:0007669"/>
    <property type="project" value="UniProtKB-SubCell"/>
</dbReference>
<comment type="similarity">
    <text evidence="3 10">Belongs to the cytochrome P450 family.</text>
</comment>
<dbReference type="Proteomes" id="UP001232148">
    <property type="component" value="Unassembled WGS sequence"/>
</dbReference>
<name>A0AAD9M3B4_9PEZI</name>
<dbReference type="PANTHER" id="PTHR46206">
    <property type="entry name" value="CYTOCHROME P450"/>
    <property type="match status" value="1"/>
</dbReference>
<evidence type="ECO:0000256" key="6">
    <source>
        <dbReference type="ARBA" id="ARBA00023002"/>
    </source>
</evidence>
<dbReference type="AlphaFoldDB" id="A0AAD9M3B4"/>
<dbReference type="CDD" id="cd11041">
    <property type="entry name" value="CYP503A1-like"/>
    <property type="match status" value="1"/>
</dbReference>
<evidence type="ECO:0000256" key="3">
    <source>
        <dbReference type="ARBA" id="ARBA00010617"/>
    </source>
</evidence>
<gene>
    <name evidence="11" type="ORF">LX32DRAFT_586840</name>
</gene>
<dbReference type="Pfam" id="PF00067">
    <property type="entry name" value="p450"/>
    <property type="match status" value="1"/>
</dbReference>
<dbReference type="PANTHER" id="PTHR46206:SF6">
    <property type="entry name" value="CYTOCHROME P450 MONOOXYGENASE AN1598-RELATED"/>
    <property type="match status" value="1"/>
</dbReference>
<evidence type="ECO:0000256" key="7">
    <source>
        <dbReference type="ARBA" id="ARBA00023004"/>
    </source>
</evidence>
<keyword evidence="12" id="KW-1185">Reference proteome</keyword>
<evidence type="ECO:0000256" key="2">
    <source>
        <dbReference type="ARBA" id="ARBA00004167"/>
    </source>
</evidence>
<dbReference type="InterPro" id="IPR001128">
    <property type="entry name" value="Cyt_P450"/>
</dbReference>
<comment type="cofactor">
    <cofactor evidence="1 9">
        <name>heme</name>
        <dbReference type="ChEBI" id="CHEBI:30413"/>
    </cofactor>
</comment>
<evidence type="ECO:0000256" key="5">
    <source>
        <dbReference type="ARBA" id="ARBA00022723"/>
    </source>
</evidence>
<evidence type="ECO:0000256" key="4">
    <source>
        <dbReference type="ARBA" id="ARBA00022617"/>
    </source>
</evidence>
<dbReference type="GO" id="GO:0020037">
    <property type="term" value="F:heme binding"/>
    <property type="evidence" value="ECO:0007669"/>
    <property type="project" value="InterPro"/>
</dbReference>
<comment type="caution">
    <text evidence="11">The sequence shown here is derived from an EMBL/GenBank/DDBJ whole genome shotgun (WGS) entry which is preliminary data.</text>
</comment>
<dbReference type="PROSITE" id="PS00086">
    <property type="entry name" value="CYTOCHROME_P450"/>
    <property type="match status" value="1"/>
</dbReference>
<evidence type="ECO:0000256" key="10">
    <source>
        <dbReference type="RuleBase" id="RU000461"/>
    </source>
</evidence>
<dbReference type="GO" id="GO:0016705">
    <property type="term" value="F:oxidoreductase activity, acting on paired donors, with incorporation or reduction of molecular oxygen"/>
    <property type="evidence" value="ECO:0007669"/>
    <property type="project" value="InterPro"/>
</dbReference>
<organism evidence="11 12">
    <name type="scientific">Colletotrichum zoysiae</name>
    <dbReference type="NCBI Taxonomy" id="1216348"/>
    <lineage>
        <taxon>Eukaryota</taxon>
        <taxon>Fungi</taxon>
        <taxon>Dikarya</taxon>
        <taxon>Ascomycota</taxon>
        <taxon>Pezizomycotina</taxon>
        <taxon>Sordariomycetes</taxon>
        <taxon>Hypocreomycetidae</taxon>
        <taxon>Glomerellales</taxon>
        <taxon>Glomerellaceae</taxon>
        <taxon>Colletotrichum</taxon>
        <taxon>Colletotrichum graminicola species complex</taxon>
    </lineage>
</organism>
<keyword evidence="7 9" id="KW-0408">Iron</keyword>
<accession>A0AAD9M3B4</accession>
<keyword evidence="8 10" id="KW-0503">Monooxygenase</keyword>
<proteinExistence type="inferred from homology"/>
<keyword evidence="5 9" id="KW-0479">Metal-binding</keyword>
<reference evidence="11" key="1">
    <citation type="submission" date="2021-06" db="EMBL/GenBank/DDBJ databases">
        <title>Comparative genomics, transcriptomics and evolutionary studies reveal genomic signatures of adaptation to plant cell wall in hemibiotrophic fungi.</title>
        <authorList>
            <consortium name="DOE Joint Genome Institute"/>
            <person name="Baroncelli R."/>
            <person name="Diaz J.F."/>
            <person name="Benocci T."/>
            <person name="Peng M."/>
            <person name="Battaglia E."/>
            <person name="Haridas S."/>
            <person name="Andreopoulos W."/>
            <person name="Labutti K."/>
            <person name="Pangilinan J."/>
            <person name="Floch G.L."/>
            <person name="Makela M.R."/>
            <person name="Henrissat B."/>
            <person name="Grigoriev I.V."/>
            <person name="Crouch J.A."/>
            <person name="De Vries R.P."/>
            <person name="Sukno S.A."/>
            <person name="Thon M.R."/>
        </authorList>
    </citation>
    <scope>NUCLEOTIDE SEQUENCE</scope>
    <source>
        <strain evidence="11">MAFF235873</strain>
    </source>
</reference>
<dbReference type="GO" id="GO:0004497">
    <property type="term" value="F:monooxygenase activity"/>
    <property type="evidence" value="ECO:0007669"/>
    <property type="project" value="UniProtKB-KW"/>
</dbReference>
<evidence type="ECO:0000256" key="1">
    <source>
        <dbReference type="ARBA" id="ARBA00001971"/>
    </source>
</evidence>
<sequence length="390" mass="43805">MFEGKYTTMGSRSTLHPRVVRGQLNRNLWTVMDHVQEETKDAFEDSFPPCEDWTEVDVVDRITQIVARVSSRMFGGTTLSRNREWIQSSIDFATDGFIGAQALKKYPEFLKPAVARLIPAIQNIKNHYAAAERAAIPLLKERAANGTVARDLLYWMAEDAKGDEKDLAFLAGILLKVSFAAIHTSAAAPSQLLYDLCDMPEYIAPLRREIEDNLNENGFLDRQGFQGLTKLDSIMKESQRFNPLLLVTFERVVTVDYTLSDGLTIPANTTIGVPTHAISMDPEIFPEPEKFKGFRFDAVKSKASTDSTDEKSKPSVTYAAAHPASMAFGYGRHACPGRFFASAEIKAIMVYLLRNYDFKFPDGRDERPPSLIFETQNLPNPAGRIMFKKR</sequence>
<keyword evidence="4 9" id="KW-0349">Heme</keyword>
<dbReference type="PRINTS" id="PR00465">
    <property type="entry name" value="EP450IV"/>
</dbReference>
<keyword evidence="6 10" id="KW-0560">Oxidoreductase</keyword>
<evidence type="ECO:0000256" key="8">
    <source>
        <dbReference type="ARBA" id="ARBA00023033"/>
    </source>
</evidence>
<dbReference type="SUPFAM" id="SSF48264">
    <property type="entry name" value="Cytochrome P450"/>
    <property type="match status" value="1"/>
</dbReference>
<evidence type="ECO:0000313" key="12">
    <source>
        <dbReference type="Proteomes" id="UP001232148"/>
    </source>
</evidence>
<dbReference type="EMBL" id="MU842852">
    <property type="protein sequence ID" value="KAK2030372.1"/>
    <property type="molecule type" value="Genomic_DNA"/>
</dbReference>
<comment type="subcellular location">
    <subcellularLocation>
        <location evidence="2">Membrane</location>
        <topology evidence="2">Single-pass membrane protein</topology>
    </subcellularLocation>
</comment>
<protein>
    <submittedName>
        <fullName evidence="11">Cytochrome p450 monooxygenase</fullName>
    </submittedName>
</protein>
<evidence type="ECO:0000256" key="9">
    <source>
        <dbReference type="PIRSR" id="PIRSR602403-1"/>
    </source>
</evidence>
<dbReference type="InterPro" id="IPR002403">
    <property type="entry name" value="Cyt_P450_E_grp-IV"/>
</dbReference>